<dbReference type="AlphaFoldDB" id="A0A0M9GC15"/>
<dbReference type="OrthoDB" id="9155073at2"/>
<evidence type="ECO:0000313" key="2">
    <source>
        <dbReference type="Proteomes" id="UP000037931"/>
    </source>
</evidence>
<evidence type="ECO:0008006" key="3">
    <source>
        <dbReference type="Google" id="ProtNLM"/>
    </source>
</evidence>
<accession>A0A0M9GC15</accession>
<dbReference type="EMBL" id="JSYZ01000035">
    <property type="protein sequence ID" value="KPA87245.1"/>
    <property type="molecule type" value="Genomic_DNA"/>
</dbReference>
<comment type="caution">
    <text evidence="1">The sequence shown here is derived from an EMBL/GenBank/DDBJ whole genome shotgun (WGS) entry which is preliminary data.</text>
</comment>
<name>A0A0M9GC15_9PSED</name>
<protein>
    <recommendedName>
        <fullName evidence="3">Peptidase U49</fullName>
    </recommendedName>
</protein>
<gene>
    <name evidence="1" type="ORF">PF66_06250</name>
</gene>
<dbReference type="PATRIC" id="fig|50340.43.peg.4484"/>
<sequence length="387" mass="43915">MDDIDIYDLASQVLGDITHSLNKGIYAELGGELTITWRTEKKFGAYASSLDEAGKPPMHRVTMYYELARQVWQDAEELCKFLRSIPHDSDVDKLYDFYGDRTKLPKCFNDKDLVNNIFVAAITWVYFHEIGHLMQEHGIIRDEFREGHSGTQKAADVYDFEASNHNRLVGREALVSHVTELAADFEATNLYILELLRHVNDPDFVESEERKEVLDGLIYLMVCGLSLLFLRFNGSQPILPTAVIEGSHPNPLIRLELNVPHIFETLDMTAELFDHGLDRKQLVLLCGKAALSATLFWSMSRTEKHEFDDRFLLKGLLSNSVVLQYLQPIVACWDKILPRVKEVRRFGPALGLMSFTDSFKERVASVITWGNGPEGKSATSQSPDVMA</sequence>
<keyword evidence="2" id="KW-1185">Reference proteome</keyword>
<evidence type="ECO:0000313" key="1">
    <source>
        <dbReference type="EMBL" id="KPA87245.1"/>
    </source>
</evidence>
<dbReference type="RefSeq" id="WP_054064767.1">
    <property type="nucleotide sequence ID" value="NZ_JSYZ01000035.1"/>
</dbReference>
<proteinExistence type="predicted"/>
<reference evidence="1 2" key="1">
    <citation type="journal article" date="2015" name="PLoS ONE">
        <title>Rice-Infecting Pseudomonas Genomes Are Highly Accessorized and Harbor Multiple Putative Virulence Mechanisms to Cause Sheath Brown Rot.</title>
        <authorList>
            <person name="Quibod I.L."/>
            <person name="Grande G."/>
            <person name="Oreiro E.G."/>
            <person name="Borja F.N."/>
            <person name="Dossa G.S."/>
            <person name="Mauleon R."/>
            <person name="Cruz C.V."/>
            <person name="Oliva R."/>
        </authorList>
    </citation>
    <scope>NUCLEOTIDE SEQUENCE [LARGE SCALE GENOMIC DNA]</scope>
    <source>
        <strain evidence="1 2">IRRI 6609</strain>
    </source>
</reference>
<dbReference type="Proteomes" id="UP000037931">
    <property type="component" value="Unassembled WGS sequence"/>
</dbReference>
<organism evidence="1 2">
    <name type="scientific">Pseudomonas asplenii</name>
    <dbReference type="NCBI Taxonomy" id="53407"/>
    <lineage>
        <taxon>Bacteria</taxon>
        <taxon>Pseudomonadati</taxon>
        <taxon>Pseudomonadota</taxon>
        <taxon>Gammaproteobacteria</taxon>
        <taxon>Pseudomonadales</taxon>
        <taxon>Pseudomonadaceae</taxon>
        <taxon>Pseudomonas</taxon>
    </lineage>
</organism>